<feature type="region of interest" description="Disordered" evidence="1">
    <location>
        <begin position="1"/>
        <end position="22"/>
    </location>
</feature>
<reference evidence="3" key="1">
    <citation type="journal article" date="2021" name="IMA Fungus">
        <title>Genomic characterization of three marine fungi, including Emericellopsis atlantica sp. nov. with signatures of a generalist lifestyle and marine biomass degradation.</title>
        <authorList>
            <person name="Hagestad O.C."/>
            <person name="Hou L."/>
            <person name="Andersen J.H."/>
            <person name="Hansen E.H."/>
            <person name="Altermark B."/>
            <person name="Li C."/>
            <person name="Kuhnert E."/>
            <person name="Cox R.J."/>
            <person name="Crous P.W."/>
            <person name="Spatafora J.W."/>
            <person name="Lail K."/>
            <person name="Amirebrahimi M."/>
            <person name="Lipzen A."/>
            <person name="Pangilinan J."/>
            <person name="Andreopoulos W."/>
            <person name="Hayes R.D."/>
            <person name="Ng V."/>
            <person name="Grigoriev I.V."/>
            <person name="Jackson S.A."/>
            <person name="Sutton T.D.S."/>
            <person name="Dobson A.D.W."/>
            <person name="Rama T."/>
        </authorList>
    </citation>
    <scope>NUCLEOTIDE SEQUENCE</scope>
    <source>
        <strain evidence="3">TRa018bII</strain>
    </source>
</reference>
<comment type="caution">
    <text evidence="3">The sequence shown here is derived from an EMBL/GenBank/DDBJ whole genome shotgun (WGS) entry which is preliminary data.</text>
</comment>
<dbReference type="SMART" id="SM00271">
    <property type="entry name" value="DnaJ"/>
    <property type="match status" value="1"/>
</dbReference>
<dbReference type="FunFam" id="1.10.287.110:FF:000110">
    <property type="entry name" value="DnaJ domain protein (AFU_orthologue AFUA_2G13210)"/>
    <property type="match status" value="1"/>
</dbReference>
<feature type="compositionally biased region" description="Basic and acidic residues" evidence="1">
    <location>
        <begin position="256"/>
        <end position="268"/>
    </location>
</feature>
<dbReference type="Proteomes" id="UP000824998">
    <property type="component" value="Unassembled WGS sequence"/>
</dbReference>
<dbReference type="InterPro" id="IPR018253">
    <property type="entry name" value="DnaJ_domain_CS"/>
</dbReference>
<dbReference type="Pfam" id="PF23302">
    <property type="entry name" value="HTH_DNAJC9"/>
    <property type="match status" value="1"/>
</dbReference>
<dbReference type="AlphaFoldDB" id="A0A9P7YIE1"/>
<accession>A0A9P7YIE1</accession>
<feature type="domain" description="J" evidence="2">
    <location>
        <begin position="23"/>
        <end position="90"/>
    </location>
</feature>
<dbReference type="GO" id="GO:0005634">
    <property type="term" value="C:nucleus"/>
    <property type="evidence" value="ECO:0007669"/>
    <property type="project" value="TreeGrafter"/>
</dbReference>
<dbReference type="SUPFAM" id="SSF46565">
    <property type="entry name" value="Chaperone J-domain"/>
    <property type="match status" value="1"/>
</dbReference>
<evidence type="ECO:0000313" key="3">
    <source>
        <dbReference type="EMBL" id="KAG9233762.1"/>
    </source>
</evidence>
<dbReference type="OrthoDB" id="110024at2759"/>
<gene>
    <name evidence="3" type="ORF">BJ875DRAFT_34826</name>
</gene>
<dbReference type="GO" id="GO:0031072">
    <property type="term" value="F:heat shock protein binding"/>
    <property type="evidence" value="ECO:0007669"/>
    <property type="project" value="TreeGrafter"/>
</dbReference>
<name>A0A9P7YIE1_9HELO</name>
<evidence type="ECO:0000259" key="2">
    <source>
        <dbReference type="PROSITE" id="PS50076"/>
    </source>
</evidence>
<dbReference type="InterPro" id="IPR036869">
    <property type="entry name" value="J_dom_sf"/>
</dbReference>
<dbReference type="Pfam" id="PF00226">
    <property type="entry name" value="DnaJ"/>
    <property type="match status" value="1"/>
</dbReference>
<evidence type="ECO:0000256" key="1">
    <source>
        <dbReference type="SAM" id="MobiDB-lite"/>
    </source>
</evidence>
<organism evidence="3 4">
    <name type="scientific">Amylocarpus encephaloides</name>
    <dbReference type="NCBI Taxonomy" id="45428"/>
    <lineage>
        <taxon>Eukaryota</taxon>
        <taxon>Fungi</taxon>
        <taxon>Dikarya</taxon>
        <taxon>Ascomycota</taxon>
        <taxon>Pezizomycotina</taxon>
        <taxon>Leotiomycetes</taxon>
        <taxon>Helotiales</taxon>
        <taxon>Helotiales incertae sedis</taxon>
        <taxon>Amylocarpus</taxon>
    </lineage>
</organism>
<dbReference type="CDD" id="cd06257">
    <property type="entry name" value="DnaJ"/>
    <property type="match status" value="1"/>
</dbReference>
<protein>
    <submittedName>
        <fullName evidence="3">DnaJ like protein subfamily C member 9</fullName>
    </submittedName>
</protein>
<dbReference type="EMBL" id="MU251487">
    <property type="protein sequence ID" value="KAG9233762.1"/>
    <property type="molecule type" value="Genomic_DNA"/>
</dbReference>
<keyword evidence="4" id="KW-1185">Reference proteome</keyword>
<dbReference type="PANTHER" id="PTHR44144">
    <property type="entry name" value="DNAJ HOMOLOG SUBFAMILY C MEMBER 9"/>
    <property type="match status" value="1"/>
</dbReference>
<dbReference type="InterPro" id="IPR052594">
    <property type="entry name" value="J_domain-containing_protein"/>
</dbReference>
<dbReference type="PROSITE" id="PS00636">
    <property type="entry name" value="DNAJ_1"/>
    <property type="match status" value="1"/>
</dbReference>
<dbReference type="GO" id="GO:0005737">
    <property type="term" value="C:cytoplasm"/>
    <property type="evidence" value="ECO:0007669"/>
    <property type="project" value="TreeGrafter"/>
</dbReference>
<evidence type="ECO:0000313" key="4">
    <source>
        <dbReference type="Proteomes" id="UP000824998"/>
    </source>
</evidence>
<proteinExistence type="predicted"/>
<dbReference type="PRINTS" id="PR00625">
    <property type="entry name" value="JDOMAIN"/>
</dbReference>
<dbReference type="PROSITE" id="PS50076">
    <property type="entry name" value="DNAJ_2"/>
    <property type="match status" value="1"/>
</dbReference>
<dbReference type="InterPro" id="IPR001623">
    <property type="entry name" value="DnaJ_domain"/>
</dbReference>
<dbReference type="Gene3D" id="1.10.287.110">
    <property type="entry name" value="DnaJ domain"/>
    <property type="match status" value="1"/>
</dbReference>
<dbReference type="InterPro" id="IPR056453">
    <property type="entry name" value="HTH_DNAJC9"/>
</dbReference>
<sequence length="316" mass="35858">MPPKKKKDDDDEDIFNEEPPPIQPYLVLSIEKSADTHQIKQAYRKAALKHHPDKAPDHLKDDAHSKFQEIAFAYAVLSDPIRRKRYDVTGSTSESVDIDGFSWSEFYAEQFKDVITTEVIETFSQGYKSSDEEKDDLLNAYTKFKGKWSGIYGTVMLSNMLEDEERYRGIIDEAIAKGDVKAFSAYTNETEKSKEMRMKRARKEEKEAEEYAKELDVEDELPGKGKGKASRKQSGEDTLTALIQKKQAGRGAAFLDHLEAKYARENKKPKGKKRVSDDDDEDEDTGVPSEEAFQAAAARLKTGGKNENPRAKRAKR</sequence>
<feature type="region of interest" description="Disordered" evidence="1">
    <location>
        <begin position="210"/>
        <end position="316"/>
    </location>
</feature>
<dbReference type="PANTHER" id="PTHR44144:SF1">
    <property type="entry name" value="DNAJ HOMOLOG SUBFAMILY C MEMBER 9"/>
    <property type="match status" value="1"/>
</dbReference>